<feature type="region of interest" description="Disordered" evidence="6">
    <location>
        <begin position="1"/>
        <end position="33"/>
    </location>
</feature>
<evidence type="ECO:0000259" key="8">
    <source>
        <dbReference type="PROSITE" id="PS50850"/>
    </source>
</evidence>
<sequence>MTTTMEPKVSSKAQLQTTTHQNAPIGAIPPDNDLNNDSLSRVVSTPPYSIFSSKTKGFIVFMVCISALISPFAATLFYPALNVLAEQLHVTSSLVNLSITTYMLAQAIAPALIASISDTGGRRLSFIICFVIYIVANIGLALQTNYAALLVLRCVQAAGSSGSIALSIAVVADVATSAERGKYMGYATAGILIGPAFGPTLGGALAQYLGWRSIFWFLAIFGAVLLFMFVILFPETCRAVVGNGSIPARGVSLSVLGYMAARKQANADLESMGPPEPKKKRELSLPNPLSVLAILKDKESAIILIYNGFFFNGQMIIAASLPYMLEQAYGYDELTVGLCFIALGMGALTCSLTMGHVVDWNFQRHATRVGMIIQKGKQSDLRNFPIEKARMEIVAPVHLLGTISLIIFGWTIKFRTHIAGPEIMLFFTGFGICSAFNATNTLLIDLHRDKAATATAAVNFVRCLISAGGVAAIVPMVKAMNAGWCFTFVGFVYLLMMPMIWIVMKYGQQWRNEAAEKKEAMEAKDKEKEEASTADARSIEPASSTQKV</sequence>
<evidence type="ECO:0000256" key="3">
    <source>
        <dbReference type="ARBA" id="ARBA00022692"/>
    </source>
</evidence>
<dbReference type="PANTHER" id="PTHR23502:SF51">
    <property type="entry name" value="QUINIDINE RESISTANCE PROTEIN 1-RELATED"/>
    <property type="match status" value="1"/>
</dbReference>
<feature type="transmembrane region" description="Helical" evidence="7">
    <location>
        <begin position="424"/>
        <end position="444"/>
    </location>
</feature>
<name>A0A9P4NID6_9PEZI</name>
<keyword evidence="4 7" id="KW-1133">Transmembrane helix</keyword>
<evidence type="ECO:0000256" key="4">
    <source>
        <dbReference type="ARBA" id="ARBA00022989"/>
    </source>
</evidence>
<gene>
    <name evidence="9" type="ORF">EJ08DRAFT_459958</name>
</gene>
<feature type="region of interest" description="Disordered" evidence="6">
    <location>
        <begin position="517"/>
        <end position="548"/>
    </location>
</feature>
<dbReference type="InterPro" id="IPR036259">
    <property type="entry name" value="MFS_trans_sf"/>
</dbReference>
<evidence type="ECO:0000256" key="1">
    <source>
        <dbReference type="ARBA" id="ARBA00004141"/>
    </source>
</evidence>
<feature type="domain" description="Major facilitator superfamily (MFS) profile" evidence="8">
    <location>
        <begin position="59"/>
        <end position="508"/>
    </location>
</feature>
<dbReference type="GO" id="GO:0005886">
    <property type="term" value="C:plasma membrane"/>
    <property type="evidence" value="ECO:0007669"/>
    <property type="project" value="TreeGrafter"/>
</dbReference>
<keyword evidence="5 7" id="KW-0472">Membrane</keyword>
<keyword evidence="10" id="KW-1185">Reference proteome</keyword>
<feature type="transmembrane region" description="Helical" evidence="7">
    <location>
        <begin position="148"/>
        <end position="171"/>
    </location>
</feature>
<feature type="compositionally biased region" description="Polar residues" evidence="6">
    <location>
        <begin position="1"/>
        <end position="22"/>
    </location>
</feature>
<feature type="transmembrane region" description="Helical" evidence="7">
    <location>
        <begin position="481"/>
        <end position="503"/>
    </location>
</feature>
<protein>
    <submittedName>
        <fullName evidence="9">MFS general substrate transporter</fullName>
    </submittedName>
</protein>
<dbReference type="InterPro" id="IPR011701">
    <property type="entry name" value="MFS"/>
</dbReference>
<dbReference type="Proteomes" id="UP000800235">
    <property type="component" value="Unassembled WGS sequence"/>
</dbReference>
<feature type="transmembrane region" description="Helical" evidence="7">
    <location>
        <begin position="183"/>
        <end position="208"/>
    </location>
</feature>
<feature type="transmembrane region" description="Helical" evidence="7">
    <location>
        <begin position="335"/>
        <end position="358"/>
    </location>
</feature>
<dbReference type="Pfam" id="PF07690">
    <property type="entry name" value="MFS_1"/>
    <property type="match status" value="1"/>
</dbReference>
<feature type="transmembrane region" description="Helical" evidence="7">
    <location>
        <begin position="214"/>
        <end position="233"/>
    </location>
</feature>
<dbReference type="PROSITE" id="PS50850">
    <property type="entry name" value="MFS"/>
    <property type="match status" value="1"/>
</dbReference>
<dbReference type="OrthoDB" id="2441642at2759"/>
<evidence type="ECO:0000256" key="2">
    <source>
        <dbReference type="ARBA" id="ARBA00022448"/>
    </source>
</evidence>
<feature type="transmembrane region" description="Helical" evidence="7">
    <location>
        <begin position="58"/>
        <end position="81"/>
    </location>
</feature>
<accession>A0A9P4NID6</accession>
<dbReference type="Gene3D" id="1.20.1250.20">
    <property type="entry name" value="MFS general substrate transporter like domains"/>
    <property type="match status" value="1"/>
</dbReference>
<dbReference type="FunFam" id="1.20.1720.10:FF:000009">
    <property type="entry name" value="MFS multidrug transporter"/>
    <property type="match status" value="1"/>
</dbReference>
<reference evidence="9" key="1">
    <citation type="journal article" date="2020" name="Stud. Mycol.">
        <title>101 Dothideomycetes genomes: a test case for predicting lifestyles and emergence of pathogens.</title>
        <authorList>
            <person name="Haridas S."/>
            <person name="Albert R."/>
            <person name="Binder M."/>
            <person name="Bloem J."/>
            <person name="Labutti K."/>
            <person name="Salamov A."/>
            <person name="Andreopoulos B."/>
            <person name="Baker S."/>
            <person name="Barry K."/>
            <person name="Bills G."/>
            <person name="Bluhm B."/>
            <person name="Cannon C."/>
            <person name="Castanera R."/>
            <person name="Culley D."/>
            <person name="Daum C."/>
            <person name="Ezra D."/>
            <person name="Gonzalez J."/>
            <person name="Henrissat B."/>
            <person name="Kuo A."/>
            <person name="Liang C."/>
            <person name="Lipzen A."/>
            <person name="Lutzoni F."/>
            <person name="Magnuson J."/>
            <person name="Mondo S."/>
            <person name="Nolan M."/>
            <person name="Ohm R."/>
            <person name="Pangilinan J."/>
            <person name="Park H.-J."/>
            <person name="Ramirez L."/>
            <person name="Alfaro M."/>
            <person name="Sun H."/>
            <person name="Tritt A."/>
            <person name="Yoshinaga Y."/>
            <person name="Zwiers L.-H."/>
            <person name="Turgeon B."/>
            <person name="Goodwin S."/>
            <person name="Spatafora J."/>
            <person name="Crous P."/>
            <person name="Grigoriev I."/>
        </authorList>
    </citation>
    <scope>NUCLEOTIDE SEQUENCE</scope>
    <source>
        <strain evidence="9">CBS 130266</strain>
    </source>
</reference>
<dbReference type="PANTHER" id="PTHR23502">
    <property type="entry name" value="MAJOR FACILITATOR SUPERFAMILY"/>
    <property type="match status" value="1"/>
</dbReference>
<keyword evidence="2" id="KW-0813">Transport</keyword>
<evidence type="ECO:0000313" key="9">
    <source>
        <dbReference type="EMBL" id="KAF2423115.1"/>
    </source>
</evidence>
<dbReference type="Gene3D" id="1.20.1720.10">
    <property type="entry name" value="Multidrug resistance protein D"/>
    <property type="match status" value="1"/>
</dbReference>
<feature type="transmembrane region" description="Helical" evidence="7">
    <location>
        <begin position="124"/>
        <end position="142"/>
    </location>
</feature>
<evidence type="ECO:0000313" key="10">
    <source>
        <dbReference type="Proteomes" id="UP000800235"/>
    </source>
</evidence>
<feature type="compositionally biased region" description="Basic and acidic residues" evidence="6">
    <location>
        <begin position="517"/>
        <end position="531"/>
    </location>
</feature>
<organism evidence="9 10">
    <name type="scientific">Tothia fuscella</name>
    <dbReference type="NCBI Taxonomy" id="1048955"/>
    <lineage>
        <taxon>Eukaryota</taxon>
        <taxon>Fungi</taxon>
        <taxon>Dikarya</taxon>
        <taxon>Ascomycota</taxon>
        <taxon>Pezizomycotina</taxon>
        <taxon>Dothideomycetes</taxon>
        <taxon>Pleosporomycetidae</taxon>
        <taxon>Venturiales</taxon>
        <taxon>Cylindrosympodiaceae</taxon>
        <taxon>Tothia</taxon>
    </lineage>
</organism>
<feature type="transmembrane region" description="Helical" evidence="7">
    <location>
        <begin position="93"/>
        <end position="112"/>
    </location>
</feature>
<dbReference type="EMBL" id="MU007085">
    <property type="protein sequence ID" value="KAF2423115.1"/>
    <property type="molecule type" value="Genomic_DNA"/>
</dbReference>
<comment type="subcellular location">
    <subcellularLocation>
        <location evidence="1">Membrane</location>
        <topology evidence="1">Multi-pass membrane protein</topology>
    </subcellularLocation>
</comment>
<dbReference type="InterPro" id="IPR020846">
    <property type="entry name" value="MFS_dom"/>
</dbReference>
<dbReference type="GO" id="GO:0022857">
    <property type="term" value="F:transmembrane transporter activity"/>
    <property type="evidence" value="ECO:0007669"/>
    <property type="project" value="InterPro"/>
</dbReference>
<evidence type="ECO:0000256" key="5">
    <source>
        <dbReference type="ARBA" id="ARBA00023136"/>
    </source>
</evidence>
<feature type="transmembrane region" description="Helical" evidence="7">
    <location>
        <begin position="456"/>
        <end position="475"/>
    </location>
</feature>
<dbReference type="AlphaFoldDB" id="A0A9P4NID6"/>
<evidence type="ECO:0000256" key="7">
    <source>
        <dbReference type="SAM" id="Phobius"/>
    </source>
</evidence>
<dbReference type="CDD" id="cd17323">
    <property type="entry name" value="MFS_Tpo1_MDR_like"/>
    <property type="match status" value="1"/>
</dbReference>
<feature type="transmembrane region" description="Helical" evidence="7">
    <location>
        <begin position="393"/>
        <end position="412"/>
    </location>
</feature>
<proteinExistence type="predicted"/>
<dbReference type="SUPFAM" id="SSF103473">
    <property type="entry name" value="MFS general substrate transporter"/>
    <property type="match status" value="1"/>
</dbReference>
<evidence type="ECO:0000256" key="6">
    <source>
        <dbReference type="SAM" id="MobiDB-lite"/>
    </source>
</evidence>
<dbReference type="PRINTS" id="PR01036">
    <property type="entry name" value="TCRTETB"/>
</dbReference>
<keyword evidence="3 7" id="KW-0812">Transmembrane</keyword>
<comment type="caution">
    <text evidence="9">The sequence shown here is derived from an EMBL/GenBank/DDBJ whole genome shotgun (WGS) entry which is preliminary data.</text>
</comment>
<feature type="transmembrane region" description="Helical" evidence="7">
    <location>
        <begin position="301"/>
        <end position="323"/>
    </location>
</feature>